<evidence type="ECO:0000256" key="2">
    <source>
        <dbReference type="SAM" id="MobiDB-lite"/>
    </source>
</evidence>
<name>A0A9P6W576_RHOMI</name>
<feature type="region of interest" description="Disordered" evidence="2">
    <location>
        <begin position="298"/>
        <end position="336"/>
    </location>
</feature>
<sequence>MTETAANSAPRRIQAILMDQFGTLTDQHGSMTRLLTAEASVAAAVGCGAGSGAGVLATSLAARGHGAGATDPPFEMSRTGRDRLERVCGTVEGWIPQENVTGASGPGDIDELHLELLDELLETEEYKVIAEAWSAEKRKEICQFWHRLDAWPDTKPALDAIRKLDPPVLLATLSNGTLRLLIDVARHNELSIDAHFSGNLLQSYKPNPVMYCRASELLGFDAAAREAGKVAMFASHVEDLIAAKQQGLYTIYIRRPTEDTGRRDGVKTFAEGGQVDVIIDDMSELVKLLRIGSGRRGKEIRVRKKERNPDLPPKQKKDALDALENQGVEPCTSRTS</sequence>
<evidence type="ECO:0000313" key="3">
    <source>
        <dbReference type="EMBL" id="KAG0664985.1"/>
    </source>
</evidence>
<dbReference type="Proteomes" id="UP000777482">
    <property type="component" value="Unassembled WGS sequence"/>
</dbReference>
<dbReference type="OrthoDB" id="2363873at2759"/>
<protein>
    <recommendedName>
        <fullName evidence="5">Haloacid dehalogenase</fullName>
    </recommendedName>
</protein>
<evidence type="ECO:0000313" key="4">
    <source>
        <dbReference type="Proteomes" id="UP000777482"/>
    </source>
</evidence>
<keyword evidence="1" id="KW-0378">Hydrolase</keyword>
<dbReference type="GO" id="GO:0016787">
    <property type="term" value="F:hydrolase activity"/>
    <property type="evidence" value="ECO:0007669"/>
    <property type="project" value="UniProtKB-KW"/>
</dbReference>
<gene>
    <name evidence="3" type="ORF">C6P46_000611</name>
</gene>
<keyword evidence="4" id="KW-1185">Reference proteome</keyword>
<dbReference type="PANTHER" id="PTHR43316:SF3">
    <property type="entry name" value="HALOACID DEHALOGENASE, TYPE II (AFU_ORTHOLOGUE AFUA_2G07750)-RELATED"/>
    <property type="match status" value="1"/>
</dbReference>
<dbReference type="EMBL" id="PUHQ01000011">
    <property type="protein sequence ID" value="KAG0664985.1"/>
    <property type="molecule type" value="Genomic_DNA"/>
</dbReference>
<proteinExistence type="predicted"/>
<dbReference type="InterPro" id="IPR051540">
    <property type="entry name" value="S-2-haloacid_dehalogenase"/>
</dbReference>
<dbReference type="AlphaFoldDB" id="A0A9P6W576"/>
<dbReference type="InterPro" id="IPR036412">
    <property type="entry name" value="HAD-like_sf"/>
</dbReference>
<dbReference type="SUPFAM" id="SSF56784">
    <property type="entry name" value="HAD-like"/>
    <property type="match status" value="1"/>
</dbReference>
<dbReference type="Gene3D" id="3.40.50.1000">
    <property type="entry name" value="HAD superfamily/HAD-like"/>
    <property type="match status" value="1"/>
</dbReference>
<dbReference type="Pfam" id="PF00702">
    <property type="entry name" value="Hydrolase"/>
    <property type="match status" value="1"/>
</dbReference>
<dbReference type="PANTHER" id="PTHR43316">
    <property type="entry name" value="HYDROLASE, HALOACID DELAHOGENASE-RELATED"/>
    <property type="match status" value="1"/>
</dbReference>
<dbReference type="InterPro" id="IPR023214">
    <property type="entry name" value="HAD_sf"/>
</dbReference>
<feature type="compositionally biased region" description="Basic and acidic residues" evidence="2">
    <location>
        <begin position="307"/>
        <end position="320"/>
    </location>
</feature>
<reference evidence="3 4" key="1">
    <citation type="submission" date="2020-11" db="EMBL/GenBank/DDBJ databases">
        <title>Kefir isolates.</title>
        <authorList>
            <person name="Marcisauskas S."/>
            <person name="Kim Y."/>
            <person name="Blasche S."/>
        </authorList>
    </citation>
    <scope>NUCLEOTIDE SEQUENCE [LARGE SCALE GENOMIC DNA]</scope>
    <source>
        <strain evidence="3 4">KR</strain>
    </source>
</reference>
<comment type="caution">
    <text evidence="3">The sequence shown here is derived from an EMBL/GenBank/DDBJ whole genome shotgun (WGS) entry which is preliminary data.</text>
</comment>
<evidence type="ECO:0008006" key="5">
    <source>
        <dbReference type="Google" id="ProtNLM"/>
    </source>
</evidence>
<accession>A0A9P6W576</accession>
<evidence type="ECO:0000256" key="1">
    <source>
        <dbReference type="ARBA" id="ARBA00022801"/>
    </source>
</evidence>
<organism evidence="3 4">
    <name type="scientific">Rhodotorula mucilaginosa</name>
    <name type="common">Yeast</name>
    <name type="synonym">Rhodotorula rubra</name>
    <dbReference type="NCBI Taxonomy" id="5537"/>
    <lineage>
        <taxon>Eukaryota</taxon>
        <taxon>Fungi</taxon>
        <taxon>Dikarya</taxon>
        <taxon>Basidiomycota</taxon>
        <taxon>Pucciniomycotina</taxon>
        <taxon>Microbotryomycetes</taxon>
        <taxon>Sporidiobolales</taxon>
        <taxon>Sporidiobolaceae</taxon>
        <taxon>Rhodotorula</taxon>
    </lineage>
</organism>